<protein>
    <recommendedName>
        <fullName evidence="11">Sec20 C-terminal domain-containing protein</fullName>
    </recommendedName>
</protein>
<accession>H2APF2</accession>
<evidence type="ECO:0000256" key="10">
    <source>
        <dbReference type="SAM" id="Phobius"/>
    </source>
</evidence>
<comment type="similarity">
    <text evidence="9">Belongs to the SEC20 family.</text>
</comment>
<dbReference type="OrthoDB" id="46868at2759"/>
<dbReference type="InParanoid" id="H2APF2"/>
<dbReference type="Proteomes" id="UP000005220">
    <property type="component" value="Chromosome 1"/>
</dbReference>
<sequence>MLDQVALMGTVDANDSIDSCSNLIISFESLIRSSVVAINQSHRNLQLKLTHNDTQLHVEKDGTVDDSISQDITRLIKFISFKTEFVKNFHETILQENYNSKYSKIDRLRNEKMASFTKPHTIVESTTVKPTSTKDKLLKTNKKLTGNLIKSNQYLQSSILQSDLNLDELKQQTLSLNIVNNKYEQFGTIVDKTTSIINQLNKSSNQEKRNVYLSLAFLCCCCSWVLWRRILKIPTKLFIWLLFKFFKSILLALNLVKSHAEDATSITTAVDEAMQRILTTELINDEL</sequence>
<dbReference type="GO" id="GO:0005789">
    <property type="term" value="C:endoplasmic reticulum membrane"/>
    <property type="evidence" value="ECO:0007669"/>
    <property type="project" value="UniProtKB-SubCell"/>
</dbReference>
<evidence type="ECO:0000259" key="11">
    <source>
        <dbReference type="Pfam" id="PF03908"/>
    </source>
</evidence>
<evidence type="ECO:0000256" key="8">
    <source>
        <dbReference type="ARBA" id="ARBA00023136"/>
    </source>
</evidence>
<dbReference type="HOGENOM" id="CLU_046734_0_0_1"/>
<comment type="subcellular location">
    <subcellularLocation>
        <location evidence="1">Endoplasmic reticulum membrane</location>
        <topology evidence="1">Single-pass type IV membrane protein</topology>
    </subcellularLocation>
</comment>
<evidence type="ECO:0000256" key="7">
    <source>
        <dbReference type="ARBA" id="ARBA00023054"/>
    </source>
</evidence>
<dbReference type="GO" id="GO:0005484">
    <property type="term" value="F:SNAP receptor activity"/>
    <property type="evidence" value="ECO:0007669"/>
    <property type="project" value="InterPro"/>
</dbReference>
<keyword evidence="3 10" id="KW-0812">Transmembrane</keyword>
<reference evidence="12 13" key="1">
    <citation type="journal article" date="2011" name="Proc. Natl. Acad. Sci. U.S.A.">
        <title>Evolutionary erosion of yeast sex chromosomes by mating-type switching accidents.</title>
        <authorList>
            <person name="Gordon J.L."/>
            <person name="Armisen D."/>
            <person name="Proux-Wera E."/>
            <person name="Oheigeartaigh S.S."/>
            <person name="Byrne K.P."/>
            <person name="Wolfe K.H."/>
        </authorList>
    </citation>
    <scope>NUCLEOTIDE SEQUENCE [LARGE SCALE GENOMIC DNA]</scope>
    <source>
        <strain evidence="13">ATCC 22294 / BCRC 22015 / CBS 2517 / CECT 1963 / NBRC 1671 / NRRL Y-8276</strain>
    </source>
</reference>
<dbReference type="InterPro" id="IPR056173">
    <property type="entry name" value="Sec20_C"/>
</dbReference>
<proteinExistence type="inferred from homology"/>
<dbReference type="InterPro" id="IPR005606">
    <property type="entry name" value="Sec20"/>
</dbReference>
<feature type="transmembrane region" description="Helical" evidence="10">
    <location>
        <begin position="237"/>
        <end position="256"/>
    </location>
</feature>
<evidence type="ECO:0000256" key="3">
    <source>
        <dbReference type="ARBA" id="ARBA00022692"/>
    </source>
</evidence>
<dbReference type="eggNOG" id="ENOG502S7WD">
    <property type="taxonomic scope" value="Eukaryota"/>
</dbReference>
<organism evidence="12 13">
    <name type="scientific">Kazachstania africana (strain ATCC 22294 / BCRC 22015 / CBS 2517 / CECT 1963 / NBRC 1671 / NRRL Y-8276)</name>
    <name type="common">Yeast</name>
    <name type="synonym">Kluyveromyces africanus</name>
    <dbReference type="NCBI Taxonomy" id="1071382"/>
    <lineage>
        <taxon>Eukaryota</taxon>
        <taxon>Fungi</taxon>
        <taxon>Dikarya</taxon>
        <taxon>Ascomycota</taxon>
        <taxon>Saccharomycotina</taxon>
        <taxon>Saccharomycetes</taxon>
        <taxon>Saccharomycetales</taxon>
        <taxon>Saccharomycetaceae</taxon>
        <taxon>Kazachstania</taxon>
    </lineage>
</organism>
<dbReference type="EMBL" id="HE650821">
    <property type="protein sequence ID" value="CCF56252.1"/>
    <property type="molecule type" value="Genomic_DNA"/>
</dbReference>
<evidence type="ECO:0000256" key="9">
    <source>
        <dbReference type="ARBA" id="ARBA00037934"/>
    </source>
</evidence>
<keyword evidence="8 10" id="KW-0472">Membrane</keyword>
<dbReference type="GeneID" id="13886153"/>
<dbReference type="GO" id="GO:0031201">
    <property type="term" value="C:SNARE complex"/>
    <property type="evidence" value="ECO:0007669"/>
    <property type="project" value="EnsemblFungi"/>
</dbReference>
<name>H2APF2_KAZAF</name>
<dbReference type="PANTHER" id="PTHR12825:SF0">
    <property type="entry name" value="VESICLE TRANSPORT PROTEIN SEC20"/>
    <property type="match status" value="1"/>
</dbReference>
<keyword evidence="6 10" id="KW-1133">Transmembrane helix</keyword>
<gene>
    <name evidence="12" type="primary">KAFR0A08180</name>
    <name evidence="12" type="ORF">KAFR_0A08180</name>
</gene>
<feature type="transmembrane region" description="Helical" evidence="10">
    <location>
        <begin position="211"/>
        <end position="231"/>
    </location>
</feature>
<dbReference type="KEGG" id="kaf:KAFR_0A08180"/>
<dbReference type="GO" id="GO:0006890">
    <property type="term" value="P:retrograde vesicle-mediated transport, Golgi to endoplasmic reticulum"/>
    <property type="evidence" value="ECO:0007669"/>
    <property type="project" value="EnsemblFungi"/>
</dbReference>
<dbReference type="STRING" id="1071382.H2APF2"/>
<dbReference type="PANTHER" id="PTHR12825">
    <property type="entry name" value="BNIP1-RELATED"/>
    <property type="match status" value="1"/>
</dbReference>
<evidence type="ECO:0000256" key="5">
    <source>
        <dbReference type="ARBA" id="ARBA00022892"/>
    </source>
</evidence>
<evidence type="ECO:0000256" key="1">
    <source>
        <dbReference type="ARBA" id="ARBA00004163"/>
    </source>
</evidence>
<evidence type="ECO:0000256" key="4">
    <source>
        <dbReference type="ARBA" id="ARBA00022824"/>
    </source>
</evidence>
<keyword evidence="7" id="KW-0175">Coiled coil</keyword>
<keyword evidence="4" id="KW-0256">Endoplasmic reticulum</keyword>
<keyword evidence="5" id="KW-0931">ER-Golgi transport</keyword>
<feature type="domain" description="Sec20 C-terminal" evidence="11">
    <location>
        <begin position="140"/>
        <end position="230"/>
    </location>
</feature>
<keyword evidence="13" id="KW-1185">Reference proteome</keyword>
<dbReference type="AlphaFoldDB" id="H2APF2"/>
<evidence type="ECO:0000256" key="6">
    <source>
        <dbReference type="ARBA" id="ARBA00022989"/>
    </source>
</evidence>
<dbReference type="FunCoup" id="H2APF2">
    <property type="interactions" value="69"/>
</dbReference>
<keyword evidence="2" id="KW-0813">Transport</keyword>
<dbReference type="Pfam" id="PF03908">
    <property type="entry name" value="Sec20"/>
    <property type="match status" value="1"/>
</dbReference>
<evidence type="ECO:0000313" key="12">
    <source>
        <dbReference type="EMBL" id="CCF56252.1"/>
    </source>
</evidence>
<evidence type="ECO:0000313" key="13">
    <source>
        <dbReference type="Proteomes" id="UP000005220"/>
    </source>
</evidence>
<evidence type="ECO:0000256" key="2">
    <source>
        <dbReference type="ARBA" id="ARBA00022448"/>
    </source>
</evidence>
<dbReference type="RefSeq" id="XP_003955387.1">
    <property type="nucleotide sequence ID" value="XM_003955338.1"/>
</dbReference>